<dbReference type="OrthoDB" id="116519at2157"/>
<dbReference type="AlphaFoldDB" id="A0A0P7GNX9"/>
<organism evidence="2 3">
    <name type="scientific">Halolamina pelagica</name>
    <dbReference type="NCBI Taxonomy" id="699431"/>
    <lineage>
        <taxon>Archaea</taxon>
        <taxon>Methanobacteriati</taxon>
        <taxon>Methanobacteriota</taxon>
        <taxon>Stenosarchaea group</taxon>
        <taxon>Halobacteria</taxon>
        <taxon>Halobacteriales</taxon>
        <taxon>Haloferacaceae</taxon>
    </lineage>
</organism>
<gene>
    <name evidence="2" type="ORF">SY89_01103</name>
</gene>
<dbReference type="EMBL" id="LGUC01000001">
    <property type="protein sequence ID" value="KPN30374.1"/>
    <property type="molecule type" value="Genomic_DNA"/>
</dbReference>
<evidence type="ECO:0000313" key="3">
    <source>
        <dbReference type="Proteomes" id="UP000050535"/>
    </source>
</evidence>
<keyword evidence="1" id="KW-0472">Membrane</keyword>
<dbReference type="STRING" id="699431.SY89_01103"/>
<proteinExistence type="predicted"/>
<keyword evidence="1" id="KW-1133">Transmembrane helix</keyword>
<name>A0A0P7GNX9_9EURY</name>
<evidence type="ECO:0000256" key="1">
    <source>
        <dbReference type="SAM" id="Phobius"/>
    </source>
</evidence>
<dbReference type="RefSeq" id="WP_144427134.1">
    <property type="nucleotide sequence ID" value="NZ_LGUC01000001.1"/>
</dbReference>
<keyword evidence="1" id="KW-0812">Transmembrane</keyword>
<sequence>MVAEELSWLPMASLVLVPLWWLWHTIVLYGSGKVAGGSGNVADTATVAGWGWRRASCGWSSCWGSW</sequence>
<evidence type="ECO:0000313" key="2">
    <source>
        <dbReference type="EMBL" id="KPN30374.1"/>
    </source>
</evidence>
<comment type="caution">
    <text evidence="2">The sequence shown here is derived from an EMBL/GenBank/DDBJ whole genome shotgun (WGS) entry which is preliminary data.</text>
</comment>
<dbReference type="Proteomes" id="UP000050535">
    <property type="component" value="Unassembled WGS sequence"/>
</dbReference>
<feature type="transmembrane region" description="Helical" evidence="1">
    <location>
        <begin position="6"/>
        <end position="23"/>
    </location>
</feature>
<reference evidence="3" key="1">
    <citation type="submission" date="2013-11" db="EMBL/GenBank/DDBJ databases">
        <authorList>
            <person name="Hoang H.T."/>
            <person name="Killian M.L."/>
            <person name="Madson D.M."/>
            <person name="Arruda P.H.E."/>
            <person name="Sun D."/>
            <person name="Schwartz K.J."/>
            <person name="Yoon K."/>
        </authorList>
    </citation>
    <scope>NUCLEOTIDE SEQUENCE [LARGE SCALE GENOMIC DNA]</scope>
    <source>
        <strain evidence="3">CDK2</strain>
    </source>
</reference>
<keyword evidence="3" id="KW-1185">Reference proteome</keyword>
<accession>A0A0P7GNX9</accession>
<protein>
    <submittedName>
        <fullName evidence="2">Uncharacterized protein</fullName>
    </submittedName>
</protein>